<proteinExistence type="predicted"/>
<feature type="domain" description="Spore coat protein U/FanG" evidence="2">
    <location>
        <begin position="35"/>
        <end position="163"/>
    </location>
</feature>
<reference evidence="3 4" key="1">
    <citation type="journal article" date="2015" name="G3 (Bethesda)">
        <title>Insights into Ongoing Evolution of the Hexachlorocyclohexane Catabolic Pathway from Comparative Genomics of Ten Sphingomonadaceae Strains.</title>
        <authorList>
            <person name="Pearce S.L."/>
            <person name="Oakeshott J.G."/>
            <person name="Pandey G."/>
        </authorList>
    </citation>
    <scope>NUCLEOTIDE SEQUENCE [LARGE SCALE GENOMIC DNA]</scope>
    <source>
        <strain evidence="3 4">LL02</strain>
    </source>
</reference>
<evidence type="ECO:0000256" key="1">
    <source>
        <dbReference type="SAM" id="SignalP"/>
    </source>
</evidence>
<evidence type="ECO:0000259" key="2">
    <source>
        <dbReference type="Pfam" id="PF05229"/>
    </source>
</evidence>
<dbReference type="PANTHER" id="PTHR37089">
    <property type="entry name" value="PROTEIN U-RELATED"/>
    <property type="match status" value="1"/>
</dbReference>
<evidence type="ECO:0000313" key="3">
    <source>
        <dbReference type="EMBL" id="KMS54923.1"/>
    </source>
</evidence>
<name>A0A0J7XV08_9SPHN</name>
<dbReference type="Proteomes" id="UP000052268">
    <property type="component" value="Unassembled WGS sequence"/>
</dbReference>
<keyword evidence="1" id="KW-0732">Signal</keyword>
<dbReference type="PATRIC" id="fig|1114963.3.peg.2395"/>
<dbReference type="InterPro" id="IPR053167">
    <property type="entry name" value="Spore_coat_component"/>
</dbReference>
<organism evidence="3 4">
    <name type="scientific">Novosphingobium barchaimii LL02</name>
    <dbReference type="NCBI Taxonomy" id="1114963"/>
    <lineage>
        <taxon>Bacteria</taxon>
        <taxon>Pseudomonadati</taxon>
        <taxon>Pseudomonadota</taxon>
        <taxon>Alphaproteobacteria</taxon>
        <taxon>Sphingomonadales</taxon>
        <taxon>Sphingomonadaceae</taxon>
        <taxon>Novosphingobium</taxon>
    </lineage>
</organism>
<dbReference type="InterPro" id="IPR007893">
    <property type="entry name" value="Spore_coat_U/FanG"/>
</dbReference>
<feature type="signal peptide" evidence="1">
    <location>
        <begin position="1"/>
        <end position="28"/>
    </location>
</feature>
<comment type="caution">
    <text evidence="3">The sequence shown here is derived from an EMBL/GenBank/DDBJ whole genome shotgun (WGS) entry which is preliminary data.</text>
</comment>
<feature type="chain" id="PRO_5005291712" evidence="1">
    <location>
        <begin position="29"/>
        <end position="166"/>
    </location>
</feature>
<sequence length="166" mass="16603">MSRAALVRSVLVFGGLAGGLVPPAPASAAGCIVCICSVSATDLSFGAYNPGSTSPAAATATVNASCISVSVPMTATVDLGLSAGTSTTAAARQMANGTARLGYNIYQDNGYAAIWGNGSNGGTVQTMTINNLLIFNTSKTAYGRIPAGQYVKAGVYADSIVVTFTF</sequence>
<dbReference type="SMART" id="SM00972">
    <property type="entry name" value="SCPU"/>
    <property type="match status" value="1"/>
</dbReference>
<dbReference type="RefSeq" id="WP_059151627.1">
    <property type="nucleotide sequence ID" value="NZ_KQ130454.1"/>
</dbReference>
<dbReference type="AlphaFoldDB" id="A0A0J7XV08"/>
<dbReference type="EMBL" id="JACU01000005">
    <property type="protein sequence ID" value="KMS54923.1"/>
    <property type="molecule type" value="Genomic_DNA"/>
</dbReference>
<dbReference type="PANTHER" id="PTHR37089:SF3">
    <property type="entry name" value="EXPORTED PROTEIN"/>
    <property type="match status" value="1"/>
</dbReference>
<accession>A0A0J7XV08</accession>
<evidence type="ECO:0000313" key="4">
    <source>
        <dbReference type="Proteomes" id="UP000052268"/>
    </source>
</evidence>
<dbReference type="Pfam" id="PF05229">
    <property type="entry name" value="SCPU"/>
    <property type="match status" value="1"/>
</dbReference>
<dbReference type="OrthoDB" id="582666at2"/>
<gene>
    <name evidence="3" type="ORF">V474_17790</name>
</gene>
<keyword evidence="4" id="KW-1185">Reference proteome</keyword>
<dbReference type="PROSITE" id="PS51257">
    <property type="entry name" value="PROKAR_LIPOPROTEIN"/>
    <property type="match status" value="1"/>
</dbReference>
<protein>
    <submittedName>
        <fullName evidence="3">Pilus protein</fullName>
    </submittedName>
</protein>